<dbReference type="SUPFAM" id="SSF101801">
    <property type="entry name" value="Surface presentation of antigens (SPOA)"/>
    <property type="match status" value="1"/>
</dbReference>
<evidence type="ECO:0000256" key="8">
    <source>
        <dbReference type="ARBA" id="ARBA00023136"/>
    </source>
</evidence>
<comment type="caution">
    <text evidence="12">The sequence shown here is derived from an EMBL/GenBank/DDBJ whole genome shotgun (WGS) entry which is preliminary data.</text>
</comment>
<keyword evidence="12" id="KW-0969">Cilium</keyword>
<dbReference type="Pfam" id="PF02154">
    <property type="entry name" value="FliM"/>
    <property type="match status" value="1"/>
</dbReference>
<keyword evidence="12" id="KW-0966">Cell projection</keyword>
<dbReference type="CDD" id="cd17908">
    <property type="entry name" value="FliM"/>
    <property type="match status" value="1"/>
</dbReference>
<evidence type="ECO:0000256" key="1">
    <source>
        <dbReference type="ARBA" id="ARBA00004117"/>
    </source>
</evidence>
<feature type="domain" description="Flagellar motor switch protein FliN-like C-terminal" evidence="11">
    <location>
        <begin position="245"/>
        <end position="312"/>
    </location>
</feature>
<feature type="region of interest" description="Disordered" evidence="10">
    <location>
        <begin position="1"/>
        <end position="34"/>
    </location>
</feature>
<keyword evidence="5" id="KW-1003">Cell membrane</keyword>
<keyword evidence="7" id="KW-0283">Flagellar rotation</keyword>
<evidence type="ECO:0000256" key="2">
    <source>
        <dbReference type="ARBA" id="ARBA00004202"/>
    </source>
</evidence>
<gene>
    <name evidence="12" type="ORF">ACFPKY_14285</name>
</gene>
<evidence type="ECO:0000313" key="13">
    <source>
        <dbReference type="Proteomes" id="UP001595956"/>
    </source>
</evidence>
<dbReference type="InterPro" id="IPR001689">
    <property type="entry name" value="Flag_FliM"/>
</dbReference>
<dbReference type="Gene3D" id="3.40.1550.10">
    <property type="entry name" value="CheC-like"/>
    <property type="match status" value="1"/>
</dbReference>
<accession>A0ABW0N5N5</accession>
<dbReference type="RefSeq" id="WP_345180268.1">
    <property type="nucleotide sequence ID" value="NZ_BAABFQ010000007.1"/>
</dbReference>
<evidence type="ECO:0000256" key="3">
    <source>
        <dbReference type="ARBA" id="ARBA00011049"/>
    </source>
</evidence>
<comment type="subcellular location">
    <subcellularLocation>
        <location evidence="1">Bacterial flagellum basal body</location>
    </subcellularLocation>
    <subcellularLocation>
        <location evidence="2">Cell membrane</location>
        <topology evidence="2">Peripheral membrane protein</topology>
    </subcellularLocation>
</comment>
<dbReference type="InterPro" id="IPR036429">
    <property type="entry name" value="SpoA-like_sf"/>
</dbReference>
<keyword evidence="6" id="KW-0145">Chemotaxis</keyword>
<dbReference type="PANTHER" id="PTHR30034">
    <property type="entry name" value="FLAGELLAR MOTOR SWITCH PROTEIN FLIM"/>
    <property type="match status" value="1"/>
</dbReference>
<dbReference type="Gene3D" id="2.30.330.10">
    <property type="entry name" value="SpoA-like"/>
    <property type="match status" value="1"/>
</dbReference>
<dbReference type="InterPro" id="IPR028976">
    <property type="entry name" value="CheC-like_sf"/>
</dbReference>
<evidence type="ECO:0000256" key="9">
    <source>
        <dbReference type="ARBA" id="ARBA00023143"/>
    </source>
</evidence>
<dbReference type="Pfam" id="PF01052">
    <property type="entry name" value="FliMN_C"/>
    <property type="match status" value="1"/>
</dbReference>
<name>A0ABW0N5N5_9ACTN</name>
<keyword evidence="12" id="KW-0282">Flagellum</keyword>
<keyword evidence="13" id="KW-1185">Reference proteome</keyword>
<protein>
    <recommendedName>
        <fullName evidence="4">Flagellar motor switch protein FliM</fullName>
    </recommendedName>
</protein>
<comment type="similarity">
    <text evidence="3">Belongs to the FliM family.</text>
</comment>
<evidence type="ECO:0000256" key="6">
    <source>
        <dbReference type="ARBA" id="ARBA00022500"/>
    </source>
</evidence>
<evidence type="ECO:0000256" key="5">
    <source>
        <dbReference type="ARBA" id="ARBA00022475"/>
    </source>
</evidence>
<dbReference type="Proteomes" id="UP001595956">
    <property type="component" value="Unassembled WGS sequence"/>
</dbReference>
<keyword evidence="8" id="KW-0472">Membrane</keyword>
<dbReference type="PIRSF" id="PIRSF002888">
    <property type="entry name" value="FliM"/>
    <property type="match status" value="1"/>
</dbReference>
<reference evidence="13" key="1">
    <citation type="journal article" date="2019" name="Int. J. Syst. Evol. Microbiol.">
        <title>The Global Catalogue of Microorganisms (GCM) 10K type strain sequencing project: providing services to taxonomists for standard genome sequencing and annotation.</title>
        <authorList>
            <consortium name="The Broad Institute Genomics Platform"/>
            <consortium name="The Broad Institute Genome Sequencing Center for Infectious Disease"/>
            <person name="Wu L."/>
            <person name="Ma J."/>
        </authorList>
    </citation>
    <scope>NUCLEOTIDE SEQUENCE [LARGE SCALE GENOMIC DNA]</scope>
    <source>
        <strain evidence="13">KACC 13778</strain>
    </source>
</reference>
<evidence type="ECO:0000256" key="7">
    <source>
        <dbReference type="ARBA" id="ARBA00022779"/>
    </source>
</evidence>
<dbReference type="EMBL" id="JBHSMD010000004">
    <property type="protein sequence ID" value="MFC5494282.1"/>
    <property type="molecule type" value="Genomic_DNA"/>
</dbReference>
<evidence type="ECO:0000313" key="12">
    <source>
        <dbReference type="EMBL" id="MFC5494282.1"/>
    </source>
</evidence>
<evidence type="ECO:0000256" key="10">
    <source>
        <dbReference type="SAM" id="MobiDB-lite"/>
    </source>
</evidence>
<dbReference type="SUPFAM" id="SSF103039">
    <property type="entry name" value="CheC-like"/>
    <property type="match status" value="1"/>
</dbReference>
<organism evidence="12 13">
    <name type="scientific">Nocardioides caricicola</name>
    <dbReference type="NCBI Taxonomy" id="634770"/>
    <lineage>
        <taxon>Bacteria</taxon>
        <taxon>Bacillati</taxon>
        <taxon>Actinomycetota</taxon>
        <taxon>Actinomycetes</taxon>
        <taxon>Propionibacteriales</taxon>
        <taxon>Nocardioidaceae</taxon>
        <taxon>Nocardioides</taxon>
    </lineage>
</organism>
<evidence type="ECO:0000256" key="4">
    <source>
        <dbReference type="ARBA" id="ARBA00021898"/>
    </source>
</evidence>
<keyword evidence="9" id="KW-0975">Bacterial flagellum</keyword>
<sequence>MPPTDELTAHPEAATSDAPARGDRRPEPQPYDFRQPIQLSREHSRMLQLALDGFCRQATTVFTSSLRTVCLVTLTSVDQRTYAEYIDSLDNSTYLTIFSADPLFAQGVFELPLVAIMTCVDHMLGGPGRIDQPERPLTEIEAGVAGGMIERLLGEMRYSMTTIGSFEPKVRGVEYSPQFAQVAGAADVMVAAALELRINERSFRMTLCMPFSGLLPHLVRAGAPAELSDHERVKRERAAAELKQQFQRVPVDVAVRLRPTNLGPVDLAALKPGDALRLAHPAAAPLEVVVDGISFAHATAGASGHRLAALIVGTSKENA</sequence>
<dbReference type="InterPro" id="IPR001543">
    <property type="entry name" value="FliN-like_C"/>
</dbReference>
<proteinExistence type="inferred from homology"/>
<evidence type="ECO:0000259" key="11">
    <source>
        <dbReference type="Pfam" id="PF01052"/>
    </source>
</evidence>
<dbReference type="PANTHER" id="PTHR30034:SF6">
    <property type="entry name" value="YOP PROTEINS TRANSLOCATION PROTEIN Q"/>
    <property type="match status" value="1"/>
</dbReference>